<proteinExistence type="inferred from homology"/>
<dbReference type="Gene3D" id="3.40.50.620">
    <property type="entry name" value="HUPs"/>
    <property type="match status" value="2"/>
</dbReference>
<evidence type="ECO:0000313" key="4">
    <source>
        <dbReference type="Proteomes" id="UP000182124"/>
    </source>
</evidence>
<feature type="domain" description="UspA" evidence="2">
    <location>
        <begin position="1"/>
        <end position="147"/>
    </location>
</feature>
<protein>
    <submittedName>
        <fullName evidence="3">Nucleotide-binding universal stress protein, UspA family</fullName>
    </submittedName>
</protein>
<dbReference type="Pfam" id="PF00582">
    <property type="entry name" value="Usp"/>
    <property type="match status" value="1"/>
</dbReference>
<dbReference type="EMBL" id="FMTY01000002">
    <property type="protein sequence ID" value="SCX06593.1"/>
    <property type="molecule type" value="Genomic_DNA"/>
</dbReference>
<sequence length="276" mass="31257">MKKILFPTDFSEIANNAFVYALKLARVYDAEVVVLHLFELPNLTYTQLPDNLLEIYNSVEIDQFENFKDYVPYLRELAEKHNLGAVKMSHVLKHGNLTDAMKEVIQQEHIDFVVMGTKGATGRLEVFLGTNTSGVITDLPAMVLAVPDGAQYADIKSIGFATTFSDRDSIALMKVVNFATMFGAKVKCITVINDTLSIAPSEVERWKKDFKKEPVDFFLIPNDDVKETILDFIRGQHIDVFAMPAHKRNFFKTLFTRSLTQRLSFHTDTPILSINV</sequence>
<reference evidence="3 4" key="1">
    <citation type="submission" date="2016-10" db="EMBL/GenBank/DDBJ databases">
        <authorList>
            <person name="de Groot N.N."/>
        </authorList>
    </citation>
    <scope>NUCLEOTIDE SEQUENCE [LARGE SCALE GENOMIC DNA]</scope>
    <source>
        <strain evidence="3 4">CGMCC 1.3801</strain>
    </source>
</reference>
<dbReference type="SUPFAM" id="SSF52402">
    <property type="entry name" value="Adenine nucleotide alpha hydrolases-like"/>
    <property type="match status" value="2"/>
</dbReference>
<organism evidence="3 4">
    <name type="scientific">Flavobacterium saliperosum</name>
    <dbReference type="NCBI Taxonomy" id="329186"/>
    <lineage>
        <taxon>Bacteria</taxon>
        <taxon>Pseudomonadati</taxon>
        <taxon>Bacteroidota</taxon>
        <taxon>Flavobacteriia</taxon>
        <taxon>Flavobacteriales</taxon>
        <taxon>Flavobacteriaceae</taxon>
        <taxon>Flavobacterium</taxon>
    </lineage>
</organism>
<name>A0A1G4VGY2_9FLAO</name>
<dbReference type="InterPro" id="IPR006016">
    <property type="entry name" value="UspA"/>
</dbReference>
<dbReference type="AlphaFoldDB" id="A0A1G4VGY2"/>
<gene>
    <name evidence="3" type="ORF">SAMN02927925_01028</name>
</gene>
<dbReference type="PANTHER" id="PTHR46268:SF6">
    <property type="entry name" value="UNIVERSAL STRESS PROTEIN UP12"/>
    <property type="match status" value="1"/>
</dbReference>
<evidence type="ECO:0000259" key="2">
    <source>
        <dbReference type="Pfam" id="PF00582"/>
    </source>
</evidence>
<dbReference type="RefSeq" id="WP_023576607.1">
    <property type="nucleotide sequence ID" value="NZ_CBCSBQ010000028.1"/>
</dbReference>
<evidence type="ECO:0000256" key="1">
    <source>
        <dbReference type="ARBA" id="ARBA00008791"/>
    </source>
</evidence>
<dbReference type="eggNOG" id="COG0589">
    <property type="taxonomic scope" value="Bacteria"/>
</dbReference>
<dbReference type="Proteomes" id="UP000182124">
    <property type="component" value="Unassembled WGS sequence"/>
</dbReference>
<dbReference type="CDD" id="cd00293">
    <property type="entry name" value="USP-like"/>
    <property type="match status" value="1"/>
</dbReference>
<comment type="similarity">
    <text evidence="1">Belongs to the universal stress protein A family.</text>
</comment>
<dbReference type="PRINTS" id="PR01438">
    <property type="entry name" value="UNVRSLSTRESS"/>
</dbReference>
<dbReference type="STRING" id="329186.SAMN02927925_01028"/>
<dbReference type="InterPro" id="IPR014729">
    <property type="entry name" value="Rossmann-like_a/b/a_fold"/>
</dbReference>
<dbReference type="PANTHER" id="PTHR46268">
    <property type="entry name" value="STRESS RESPONSE PROTEIN NHAX"/>
    <property type="match status" value="1"/>
</dbReference>
<dbReference type="InterPro" id="IPR006015">
    <property type="entry name" value="Universal_stress_UspA"/>
</dbReference>
<evidence type="ECO:0000313" key="3">
    <source>
        <dbReference type="EMBL" id="SCX06593.1"/>
    </source>
</evidence>
<accession>A0A1G4VGY2</accession>